<keyword evidence="7" id="KW-0472">Membrane</keyword>
<evidence type="ECO:0000256" key="2">
    <source>
        <dbReference type="ARBA" id="ARBA00010617"/>
    </source>
</evidence>
<evidence type="ECO:0000256" key="6">
    <source>
        <dbReference type="PIRSR" id="PIRSR602403-1"/>
    </source>
</evidence>
<keyword evidence="8" id="KW-0489">Methyltransferase</keyword>
<protein>
    <submittedName>
        <fullName evidence="8">Lanosterol 14-alpha demethylase</fullName>
    </submittedName>
</protein>
<dbReference type="GO" id="GO:0032259">
    <property type="term" value="P:methylation"/>
    <property type="evidence" value="ECO:0007669"/>
    <property type="project" value="UniProtKB-KW"/>
</dbReference>
<evidence type="ECO:0000256" key="3">
    <source>
        <dbReference type="ARBA" id="ARBA00022617"/>
    </source>
</evidence>
<name>A0A7D8UK00_9HELO</name>
<evidence type="ECO:0000256" key="5">
    <source>
        <dbReference type="ARBA" id="ARBA00023004"/>
    </source>
</evidence>
<keyword evidence="3 6" id="KW-0349">Heme</keyword>
<evidence type="ECO:0000256" key="4">
    <source>
        <dbReference type="ARBA" id="ARBA00022723"/>
    </source>
</evidence>
<dbReference type="GO" id="GO:0008168">
    <property type="term" value="F:methyltransferase activity"/>
    <property type="evidence" value="ECO:0007669"/>
    <property type="project" value="UniProtKB-KW"/>
</dbReference>
<gene>
    <name evidence="8" type="primary">CYP51_1</name>
    <name evidence="8" type="ORF">LCER1_G007519</name>
</gene>
<comment type="cofactor">
    <cofactor evidence="1 6">
        <name>heme</name>
        <dbReference type="ChEBI" id="CHEBI:30413"/>
    </cofactor>
</comment>
<keyword evidence="9" id="KW-1185">Reference proteome</keyword>
<sequence length="509" mass="56610">MLSLDNLPLSVPTIASLFLLTSLYLLYSFLSPSYTFPQKSPSPSTISHLPIVGAIQFFTRRWDFFRHSRDAAKTGNFRFFLGKHPVVGLSGAEGRKMFFESRELSMQEGYAILFGASPNSLNADSLAHDKEFGGPGGYFTRRIVKLLKTENFQKSLPYLMQDVRTSLDTLAKSPTGITDPFESIYRIVYQLTMRAVGCNDIADDPALLEKTLQLYETVEASATAATMLFPWFPSPSVIKRTIAGGRLYMIINGIVENRKKTGVRGDDPLQFLIDEGDDIKSIIEFIVGALFAGLLNSGVNVAWVLCYLAKSPEWLSRVRAEVTAAAAKHSTHPDPAASLIDRLSTLPVEAWESAFPTIDLCLKDSIRLQLVGSAFRKNISGRELNVGTGEVVPPGAFVAYHLGDSHLNPEIFREPEKWDPSRYEEGREEDKKAPYAWVGWGAARHPCLGMRFAKLEQNIITAFFIAMFDYELTDKVGTPVSQTPPVDFNGHSATKPKEKAYLKYTPRKA</sequence>
<keyword evidence="7" id="KW-1133">Transmembrane helix</keyword>
<dbReference type="OrthoDB" id="1055148at2759"/>
<dbReference type="GO" id="GO:0020037">
    <property type="term" value="F:heme binding"/>
    <property type="evidence" value="ECO:0007669"/>
    <property type="project" value="InterPro"/>
</dbReference>
<comment type="similarity">
    <text evidence="2">Belongs to the cytochrome P450 family.</text>
</comment>
<dbReference type="AlphaFoldDB" id="A0A7D8UK00"/>
<dbReference type="InterPro" id="IPR036396">
    <property type="entry name" value="Cyt_P450_sf"/>
</dbReference>
<proteinExistence type="inferred from homology"/>
<dbReference type="Pfam" id="PF00067">
    <property type="entry name" value="p450"/>
    <property type="match status" value="1"/>
</dbReference>
<evidence type="ECO:0000256" key="7">
    <source>
        <dbReference type="SAM" id="Phobius"/>
    </source>
</evidence>
<dbReference type="PANTHER" id="PTHR24304">
    <property type="entry name" value="CYTOCHROME P450 FAMILY 7"/>
    <property type="match status" value="1"/>
</dbReference>
<dbReference type="InterPro" id="IPR050529">
    <property type="entry name" value="CYP450_sterol_14alpha_dmase"/>
</dbReference>
<dbReference type="Gene3D" id="1.10.630.10">
    <property type="entry name" value="Cytochrome P450"/>
    <property type="match status" value="1"/>
</dbReference>
<keyword evidence="7" id="KW-0812">Transmembrane</keyword>
<dbReference type="PRINTS" id="PR00465">
    <property type="entry name" value="EP450IV"/>
</dbReference>
<dbReference type="Proteomes" id="UP000481288">
    <property type="component" value="Unassembled WGS sequence"/>
</dbReference>
<evidence type="ECO:0000256" key="1">
    <source>
        <dbReference type="ARBA" id="ARBA00001971"/>
    </source>
</evidence>
<dbReference type="GO" id="GO:0016705">
    <property type="term" value="F:oxidoreductase activity, acting on paired donors, with incorporation or reduction of molecular oxygen"/>
    <property type="evidence" value="ECO:0007669"/>
    <property type="project" value="InterPro"/>
</dbReference>
<keyword evidence="5 6" id="KW-0408">Iron</keyword>
<dbReference type="PANTHER" id="PTHR24304:SF2">
    <property type="entry name" value="24-HYDROXYCHOLESTEROL 7-ALPHA-HYDROXYLASE"/>
    <property type="match status" value="1"/>
</dbReference>
<keyword evidence="4 6" id="KW-0479">Metal-binding</keyword>
<dbReference type="SUPFAM" id="SSF48264">
    <property type="entry name" value="Cytochrome P450"/>
    <property type="match status" value="1"/>
</dbReference>
<dbReference type="GO" id="GO:0005506">
    <property type="term" value="F:iron ion binding"/>
    <property type="evidence" value="ECO:0007669"/>
    <property type="project" value="InterPro"/>
</dbReference>
<reference evidence="8 9" key="1">
    <citation type="submission" date="2018-05" db="EMBL/GenBank/DDBJ databases">
        <title>Whole genome sequencing for identification of molecular markers to develop diagnostic detection tools for the regulated plant pathogen Lachnellula willkommii.</title>
        <authorList>
            <person name="Giroux E."/>
            <person name="Bilodeau G."/>
        </authorList>
    </citation>
    <scope>NUCLEOTIDE SEQUENCE [LARGE SCALE GENOMIC DNA]</scope>
    <source>
        <strain evidence="8 9">CBS 625.97</strain>
    </source>
</reference>
<dbReference type="EMBL" id="QGMG01001215">
    <property type="protein sequence ID" value="TVY50265.1"/>
    <property type="molecule type" value="Genomic_DNA"/>
</dbReference>
<organism evidence="8 9">
    <name type="scientific">Lachnellula cervina</name>
    <dbReference type="NCBI Taxonomy" id="1316786"/>
    <lineage>
        <taxon>Eukaryota</taxon>
        <taxon>Fungi</taxon>
        <taxon>Dikarya</taxon>
        <taxon>Ascomycota</taxon>
        <taxon>Pezizomycotina</taxon>
        <taxon>Leotiomycetes</taxon>
        <taxon>Helotiales</taxon>
        <taxon>Lachnaceae</taxon>
        <taxon>Lachnellula</taxon>
    </lineage>
</organism>
<dbReference type="InterPro" id="IPR001128">
    <property type="entry name" value="Cyt_P450"/>
</dbReference>
<accession>A0A7D8UK00</accession>
<dbReference type="GO" id="GO:0004497">
    <property type="term" value="F:monooxygenase activity"/>
    <property type="evidence" value="ECO:0007669"/>
    <property type="project" value="InterPro"/>
</dbReference>
<dbReference type="InterPro" id="IPR002403">
    <property type="entry name" value="Cyt_P450_E_grp-IV"/>
</dbReference>
<feature type="transmembrane region" description="Helical" evidence="7">
    <location>
        <begin position="7"/>
        <end position="30"/>
    </location>
</feature>
<comment type="caution">
    <text evidence="8">The sequence shown here is derived from an EMBL/GenBank/DDBJ whole genome shotgun (WGS) entry which is preliminary data.</text>
</comment>
<evidence type="ECO:0000313" key="9">
    <source>
        <dbReference type="Proteomes" id="UP000481288"/>
    </source>
</evidence>
<feature type="binding site" description="axial binding residue" evidence="6">
    <location>
        <position position="447"/>
    </location>
    <ligand>
        <name>heme</name>
        <dbReference type="ChEBI" id="CHEBI:30413"/>
    </ligand>
    <ligandPart>
        <name>Fe</name>
        <dbReference type="ChEBI" id="CHEBI:18248"/>
    </ligandPart>
</feature>
<keyword evidence="8" id="KW-0808">Transferase</keyword>
<evidence type="ECO:0000313" key="8">
    <source>
        <dbReference type="EMBL" id="TVY50265.1"/>
    </source>
</evidence>